<dbReference type="InterPro" id="IPR015655">
    <property type="entry name" value="PP2C"/>
</dbReference>
<evidence type="ECO:0000259" key="11">
    <source>
        <dbReference type="PROSITE" id="PS51746"/>
    </source>
</evidence>
<keyword evidence="8" id="KW-0464">Manganese</keyword>
<evidence type="ECO:0000256" key="2">
    <source>
        <dbReference type="ARBA" id="ARBA00006702"/>
    </source>
</evidence>
<dbReference type="Proteomes" id="UP000326877">
    <property type="component" value="Unassembled WGS sequence"/>
</dbReference>
<evidence type="ECO:0000256" key="5">
    <source>
        <dbReference type="ARBA" id="ARBA00022801"/>
    </source>
</evidence>
<name>A0A5N6G9V9_PETAA</name>
<dbReference type="OrthoDB" id="659at2759"/>
<accession>A0A5N6G9V9</accession>
<comment type="similarity">
    <text evidence="2 9">Belongs to the PP2C family.</text>
</comment>
<accession>A0A5N7CNR6</accession>
<dbReference type="EMBL" id="SPNV01000008">
    <property type="protein sequence ID" value="KAF5866460.1"/>
    <property type="molecule type" value="Genomic_DNA"/>
</dbReference>
<evidence type="ECO:0000256" key="3">
    <source>
        <dbReference type="ARBA" id="ARBA00013081"/>
    </source>
</evidence>
<dbReference type="SUPFAM" id="SSF81606">
    <property type="entry name" value="PP2C-like"/>
    <property type="match status" value="1"/>
</dbReference>
<feature type="compositionally biased region" description="Low complexity" evidence="10">
    <location>
        <begin position="1"/>
        <end position="16"/>
    </location>
</feature>
<evidence type="ECO:0000256" key="7">
    <source>
        <dbReference type="ARBA" id="ARBA00022912"/>
    </source>
</evidence>
<reference evidence="13 14" key="1">
    <citation type="submission" date="2019-04" db="EMBL/GenBank/DDBJ databases">
        <title>Aspergillus burnettii sp. nov., novel species from soil in southeast Queensland.</title>
        <authorList>
            <person name="Gilchrist C.L.M."/>
            <person name="Pitt J.I."/>
            <person name="Lange L."/>
            <person name="Lacey H.J."/>
            <person name="Vuong D."/>
            <person name="Midgley D.J."/>
            <person name="Greenfield P."/>
            <person name="Bradbury M."/>
            <person name="Lacey E."/>
            <person name="Busk P.K."/>
            <person name="Pilgaard B."/>
            <person name="Chooi Y.H."/>
            <person name="Piggott A.M."/>
        </authorList>
    </citation>
    <scope>NUCLEOTIDE SEQUENCE [LARGE SCALE GENOMIC DNA]</scope>
    <source>
        <strain evidence="13 14">FRR 5400</strain>
    </source>
</reference>
<dbReference type="Gene3D" id="3.60.40.10">
    <property type="entry name" value="PPM-type phosphatase domain"/>
    <property type="match status" value="1"/>
</dbReference>
<evidence type="ECO:0000313" key="13">
    <source>
        <dbReference type="EMBL" id="KAF5866460.1"/>
    </source>
</evidence>
<dbReference type="PROSITE" id="PS01032">
    <property type="entry name" value="PPM_1"/>
    <property type="match status" value="1"/>
</dbReference>
<proteinExistence type="inferred from homology"/>
<dbReference type="EC" id="3.1.3.16" evidence="3"/>
<dbReference type="SMART" id="SM00332">
    <property type="entry name" value="PP2Cc"/>
    <property type="match status" value="1"/>
</dbReference>
<accession>A0A8H6ECR2</accession>
<keyword evidence="6" id="KW-0460">Magnesium</keyword>
<keyword evidence="7 9" id="KW-0904">Protein phosphatase</keyword>
<feature type="region of interest" description="Disordered" evidence="10">
    <location>
        <begin position="1"/>
        <end position="22"/>
    </location>
</feature>
<evidence type="ECO:0000313" key="12">
    <source>
        <dbReference type="EMBL" id="KAE8395734.1"/>
    </source>
</evidence>
<dbReference type="EMBL" id="ML735217">
    <property type="protein sequence ID" value="KAE8395734.1"/>
    <property type="molecule type" value="Genomic_DNA"/>
</dbReference>
<gene>
    <name evidence="12" type="ORF">BDV23DRAFT_178309</name>
    <name evidence="13" type="ORF">ETB97_012012</name>
</gene>
<dbReference type="PROSITE" id="PS51746">
    <property type="entry name" value="PPM_2"/>
    <property type="match status" value="1"/>
</dbReference>
<dbReference type="GO" id="GO:0004722">
    <property type="term" value="F:protein serine/threonine phosphatase activity"/>
    <property type="evidence" value="ECO:0007669"/>
    <property type="project" value="UniProtKB-EC"/>
</dbReference>
<dbReference type="Pfam" id="PF00481">
    <property type="entry name" value="PP2C"/>
    <property type="match status" value="1"/>
</dbReference>
<reference evidence="12" key="2">
    <citation type="submission" date="2019-04" db="EMBL/GenBank/DDBJ databases">
        <title>Friends and foes A comparative genomics studyof 23 Aspergillus species from section Flavi.</title>
        <authorList>
            <consortium name="DOE Joint Genome Institute"/>
            <person name="Kjaerbolling I."/>
            <person name="Vesth T."/>
            <person name="Frisvad J.C."/>
            <person name="Nybo J.L."/>
            <person name="Theobald S."/>
            <person name="Kildgaard S."/>
            <person name="Isbrandt T."/>
            <person name="Kuo A."/>
            <person name="Sato A."/>
            <person name="Lyhne E.K."/>
            <person name="Kogle M.E."/>
            <person name="Wiebenga A."/>
            <person name="Kun R.S."/>
            <person name="Lubbers R.J."/>
            <person name="Makela M.R."/>
            <person name="Barry K."/>
            <person name="Chovatia M."/>
            <person name="Clum A."/>
            <person name="Daum C."/>
            <person name="Haridas S."/>
            <person name="He G."/>
            <person name="LaButti K."/>
            <person name="Lipzen A."/>
            <person name="Mondo S."/>
            <person name="Riley R."/>
            <person name="Salamov A."/>
            <person name="Simmons B.A."/>
            <person name="Magnuson J.K."/>
            <person name="Henrissat B."/>
            <person name="Mortensen U.H."/>
            <person name="Larsen T.O."/>
            <person name="Devries R.P."/>
            <person name="Grigoriev I.V."/>
            <person name="Machida M."/>
            <person name="Baker S.E."/>
            <person name="Andersen M.R."/>
        </authorList>
    </citation>
    <scope>NUCLEOTIDE SEQUENCE [LARGE SCALE GENOMIC DNA]</scope>
    <source>
        <strain evidence="12">IBT 14317</strain>
    </source>
</reference>
<dbReference type="PANTHER" id="PTHR13832:SF803">
    <property type="entry name" value="PROTEIN PHOSPHATASE 1G"/>
    <property type="match status" value="1"/>
</dbReference>
<keyword evidence="14" id="KW-1185">Reference proteome</keyword>
<dbReference type="InterPro" id="IPR036457">
    <property type="entry name" value="PPM-type-like_dom_sf"/>
</dbReference>
<evidence type="ECO:0000256" key="4">
    <source>
        <dbReference type="ARBA" id="ARBA00022723"/>
    </source>
</evidence>
<comment type="cofactor">
    <cofactor evidence="1">
        <name>Mn(2+)</name>
        <dbReference type="ChEBI" id="CHEBI:29035"/>
    </cofactor>
</comment>
<evidence type="ECO:0000256" key="8">
    <source>
        <dbReference type="ARBA" id="ARBA00023211"/>
    </source>
</evidence>
<evidence type="ECO:0000313" key="14">
    <source>
        <dbReference type="Proteomes" id="UP000541154"/>
    </source>
</evidence>
<dbReference type="PANTHER" id="PTHR13832">
    <property type="entry name" value="PROTEIN PHOSPHATASE 2C"/>
    <property type="match status" value="1"/>
</dbReference>
<dbReference type="AlphaFoldDB" id="A0A5N6G9V9"/>
<dbReference type="CDD" id="cd00143">
    <property type="entry name" value="PP2Cc"/>
    <property type="match status" value="1"/>
</dbReference>
<protein>
    <recommendedName>
        <fullName evidence="3">protein-serine/threonine phosphatase</fullName>
        <ecNumber evidence="3">3.1.3.16</ecNumber>
    </recommendedName>
</protein>
<keyword evidence="5 9" id="KW-0378">Hydrolase</keyword>
<evidence type="ECO:0000256" key="1">
    <source>
        <dbReference type="ARBA" id="ARBA00001936"/>
    </source>
</evidence>
<evidence type="ECO:0000256" key="6">
    <source>
        <dbReference type="ARBA" id="ARBA00022842"/>
    </source>
</evidence>
<dbReference type="Proteomes" id="UP000541154">
    <property type="component" value="Unassembled WGS sequence"/>
</dbReference>
<feature type="domain" description="PPM-type phosphatase" evidence="11">
    <location>
        <begin position="13"/>
        <end position="314"/>
    </location>
</feature>
<dbReference type="InterPro" id="IPR000222">
    <property type="entry name" value="PP2C_BS"/>
</dbReference>
<keyword evidence="4" id="KW-0479">Metal-binding</keyword>
<evidence type="ECO:0000256" key="10">
    <source>
        <dbReference type="SAM" id="MobiDB-lite"/>
    </source>
</evidence>
<dbReference type="OMA" id="SHANENI"/>
<evidence type="ECO:0000256" key="9">
    <source>
        <dbReference type="RuleBase" id="RU003465"/>
    </source>
</evidence>
<sequence>MSPHAAPAIAIQDAGASSHIGSRQAQQDKYTLLLPPDFPTKSPDELAFFAVYDGHGSSMVSSHANENIRRFLQESEELGAGRYEEAIREVILREERALLEGFSGGEEKFSTTGSTAAMALVNLTRGFMVVGNLGDSGVLIGDYDYSGNGLDEGEEAGNIRCSTKAHKPGDSSEKARIVDAGGRVNTDSGSERIGTLNMSRALGDLQYKEPLINSGTGPLNEAQERACISSSIEQQNLLSNEPFVTQVNLNDGSQHVVVLATDGVTDALTDDAIINGILMCYRSGLSATESSEDMAGTAASLPGSDNATCIAVFIDGTS</sequence>
<dbReference type="GO" id="GO:0046872">
    <property type="term" value="F:metal ion binding"/>
    <property type="evidence" value="ECO:0007669"/>
    <property type="project" value="UniProtKB-KW"/>
</dbReference>
<organism evidence="12">
    <name type="scientific">Petromyces alliaceus</name>
    <name type="common">Aspergillus alliaceus</name>
    <dbReference type="NCBI Taxonomy" id="209559"/>
    <lineage>
        <taxon>Eukaryota</taxon>
        <taxon>Fungi</taxon>
        <taxon>Dikarya</taxon>
        <taxon>Ascomycota</taxon>
        <taxon>Pezizomycotina</taxon>
        <taxon>Eurotiomycetes</taxon>
        <taxon>Eurotiomycetidae</taxon>
        <taxon>Eurotiales</taxon>
        <taxon>Aspergillaceae</taxon>
        <taxon>Aspergillus</taxon>
        <taxon>Aspergillus subgen. Circumdati</taxon>
    </lineage>
</organism>
<dbReference type="InterPro" id="IPR001932">
    <property type="entry name" value="PPM-type_phosphatase-like_dom"/>
</dbReference>